<accession>A0ABP8JMY4</accession>
<dbReference type="RefSeq" id="WP_345227937.1">
    <property type="nucleotide sequence ID" value="NZ_BAABHA010000015.1"/>
</dbReference>
<sequence length="240" mass="27469">MKTNVVMLSPDRELFGIKVRQESKTERMSLTDLQSAYEVGRTQYGWSEKRIDHVLNQKENAERIYYLLISQDFIKVDFHTFMETADSKGVVKVLKGLGVYQTKGRGGNKATWCESSIWMLVAMELNPMLYAKTVLWLRDQLLVNRVVAGNNYKMFSEALKSIGVSDFSKFAQALNWVVFGSHQNGMRNLATAEQLKQLADLEDKMAFSIRMGFIQSEDNALNALRKMWFQRPGNPFQSAA</sequence>
<evidence type="ECO:0000313" key="1">
    <source>
        <dbReference type="EMBL" id="GAA4393355.1"/>
    </source>
</evidence>
<comment type="caution">
    <text evidence="1">The sequence shown here is derived from an EMBL/GenBank/DDBJ whole genome shotgun (WGS) entry which is preliminary data.</text>
</comment>
<dbReference type="EMBL" id="BAABHA010000015">
    <property type="protein sequence ID" value="GAA4393355.1"/>
    <property type="molecule type" value="Genomic_DNA"/>
</dbReference>
<keyword evidence="2" id="KW-1185">Reference proteome</keyword>
<evidence type="ECO:0008006" key="3">
    <source>
        <dbReference type="Google" id="ProtNLM"/>
    </source>
</evidence>
<reference evidence="2" key="1">
    <citation type="journal article" date="2019" name="Int. J. Syst. Evol. Microbiol.">
        <title>The Global Catalogue of Microorganisms (GCM) 10K type strain sequencing project: providing services to taxonomists for standard genome sequencing and annotation.</title>
        <authorList>
            <consortium name="The Broad Institute Genomics Platform"/>
            <consortium name="The Broad Institute Genome Sequencing Center for Infectious Disease"/>
            <person name="Wu L."/>
            <person name="Ma J."/>
        </authorList>
    </citation>
    <scope>NUCLEOTIDE SEQUENCE [LARGE SCALE GENOMIC DNA]</scope>
    <source>
        <strain evidence="2">JCM 17924</strain>
    </source>
</reference>
<protein>
    <recommendedName>
        <fullName evidence="3">KilA-N domain-containing protein</fullName>
    </recommendedName>
</protein>
<gene>
    <name evidence="1" type="ORF">GCM10023186_44820</name>
</gene>
<proteinExistence type="predicted"/>
<dbReference type="Proteomes" id="UP001500454">
    <property type="component" value="Unassembled WGS sequence"/>
</dbReference>
<organism evidence="1 2">
    <name type="scientific">Hymenobacter koreensis</name>
    <dbReference type="NCBI Taxonomy" id="1084523"/>
    <lineage>
        <taxon>Bacteria</taxon>
        <taxon>Pseudomonadati</taxon>
        <taxon>Bacteroidota</taxon>
        <taxon>Cytophagia</taxon>
        <taxon>Cytophagales</taxon>
        <taxon>Hymenobacteraceae</taxon>
        <taxon>Hymenobacter</taxon>
    </lineage>
</organism>
<evidence type="ECO:0000313" key="2">
    <source>
        <dbReference type="Proteomes" id="UP001500454"/>
    </source>
</evidence>
<name>A0ABP8JMY4_9BACT</name>